<dbReference type="Proteomes" id="UP000199433">
    <property type="component" value="Unassembled WGS sequence"/>
</dbReference>
<accession>A0A1G8X0Z8</accession>
<dbReference type="OrthoDB" id="2166166at2"/>
<reference evidence="6" key="1">
    <citation type="submission" date="2016-10" db="EMBL/GenBank/DDBJ databases">
        <authorList>
            <person name="Varghese N."/>
            <person name="Submissions S."/>
        </authorList>
    </citation>
    <scope>NUCLEOTIDE SEQUENCE [LARGE SCALE GENOMIC DNA]</scope>
    <source>
        <strain evidence="6">DSM 19181</strain>
    </source>
</reference>
<sequence length="192" mass="21972">MADLKLLTERVVEKEKAAIRNEIEEAKKQAEDDIQAAEAEEVQKRLQAKEQIESDAEHDYTIRRNTLDIRRRNEVLAAKQSILDNMFKEAKNRLDNLDDETFRQFTANVLKQFDKEGQVTLKLGEKSAHSIDGTWVTSNKPAELTVLVSKDTVKGQSGFIIEKNGIEYNFLFDSLVEDARTDILPDISNELF</sequence>
<gene>
    <name evidence="5" type="ORF">SAMN04488098_100547</name>
</gene>
<proteinExistence type="inferred from homology"/>
<protein>
    <submittedName>
        <fullName evidence="5">V/A-type H+-transporting ATPase subunit E</fullName>
    </submittedName>
</protein>
<dbReference type="GO" id="GO:0033178">
    <property type="term" value="C:proton-transporting two-sector ATPase complex, catalytic domain"/>
    <property type="evidence" value="ECO:0007669"/>
    <property type="project" value="InterPro"/>
</dbReference>
<dbReference type="STRING" id="426701.SAMN04488098_100547"/>
<dbReference type="RefSeq" id="WP_091265000.1">
    <property type="nucleotide sequence ID" value="NZ_FNFK01000005.1"/>
</dbReference>
<dbReference type="SUPFAM" id="SSF160527">
    <property type="entry name" value="V-type ATPase subunit E-like"/>
    <property type="match status" value="1"/>
</dbReference>
<evidence type="ECO:0000313" key="5">
    <source>
        <dbReference type="EMBL" id="SDJ83525.1"/>
    </source>
</evidence>
<dbReference type="AlphaFoldDB" id="A0A1G8X0Z8"/>
<evidence type="ECO:0000256" key="4">
    <source>
        <dbReference type="SAM" id="Coils"/>
    </source>
</evidence>
<keyword evidence="4" id="KW-0175">Coiled coil</keyword>
<dbReference type="Gene3D" id="3.30.2320.30">
    <property type="entry name" value="ATP synthase, E subunit, C-terminal"/>
    <property type="match status" value="1"/>
</dbReference>
<dbReference type="InterPro" id="IPR002842">
    <property type="entry name" value="ATPase_V1_Esu"/>
</dbReference>
<evidence type="ECO:0000256" key="1">
    <source>
        <dbReference type="ARBA" id="ARBA00005901"/>
    </source>
</evidence>
<dbReference type="Pfam" id="PF01991">
    <property type="entry name" value="vATP-synt_E"/>
    <property type="match status" value="1"/>
</dbReference>
<evidence type="ECO:0000256" key="2">
    <source>
        <dbReference type="ARBA" id="ARBA00022448"/>
    </source>
</evidence>
<comment type="similarity">
    <text evidence="1">Belongs to the V-ATPase E subunit family.</text>
</comment>
<dbReference type="InterPro" id="IPR038495">
    <property type="entry name" value="ATPase_E_C"/>
</dbReference>
<dbReference type="GO" id="GO:0046961">
    <property type="term" value="F:proton-transporting ATPase activity, rotational mechanism"/>
    <property type="evidence" value="ECO:0007669"/>
    <property type="project" value="InterPro"/>
</dbReference>
<keyword evidence="2" id="KW-0813">Transport</keyword>
<organism evidence="5 6">
    <name type="scientific">Alkalibacterium thalassium</name>
    <dbReference type="NCBI Taxonomy" id="426701"/>
    <lineage>
        <taxon>Bacteria</taxon>
        <taxon>Bacillati</taxon>
        <taxon>Bacillota</taxon>
        <taxon>Bacilli</taxon>
        <taxon>Lactobacillales</taxon>
        <taxon>Carnobacteriaceae</taxon>
        <taxon>Alkalibacterium</taxon>
    </lineage>
</organism>
<name>A0A1G8X0Z8_9LACT</name>
<feature type="coiled-coil region" evidence="4">
    <location>
        <begin position="9"/>
        <end position="100"/>
    </location>
</feature>
<evidence type="ECO:0000313" key="6">
    <source>
        <dbReference type="Proteomes" id="UP000199433"/>
    </source>
</evidence>
<dbReference type="EMBL" id="FNFK01000005">
    <property type="protein sequence ID" value="SDJ83525.1"/>
    <property type="molecule type" value="Genomic_DNA"/>
</dbReference>
<evidence type="ECO:0000256" key="3">
    <source>
        <dbReference type="ARBA" id="ARBA00023065"/>
    </source>
</evidence>
<keyword evidence="6" id="KW-1185">Reference proteome</keyword>
<keyword evidence="3" id="KW-0406">Ion transport</keyword>